<evidence type="ECO:0000313" key="4">
    <source>
        <dbReference type="Proteomes" id="UP000199283"/>
    </source>
</evidence>
<dbReference type="Gene3D" id="1.10.260.40">
    <property type="entry name" value="lambda repressor-like DNA-binding domains"/>
    <property type="match status" value="1"/>
</dbReference>
<name>A0A1H7SYI2_9RHOB</name>
<dbReference type="GO" id="GO:0003677">
    <property type="term" value="F:DNA binding"/>
    <property type="evidence" value="ECO:0007669"/>
    <property type="project" value="UniProtKB-KW"/>
</dbReference>
<dbReference type="OrthoDB" id="2986852at2"/>
<dbReference type="SUPFAM" id="SSF47413">
    <property type="entry name" value="lambda repressor-like DNA-binding domains"/>
    <property type="match status" value="1"/>
</dbReference>
<dbReference type="AlphaFoldDB" id="A0A1H7SYI2"/>
<dbReference type="InterPro" id="IPR010982">
    <property type="entry name" value="Lambda_DNA-bd_dom_sf"/>
</dbReference>
<dbReference type="Proteomes" id="UP000199283">
    <property type="component" value="Unassembled WGS sequence"/>
</dbReference>
<dbReference type="GO" id="GO:0003700">
    <property type="term" value="F:DNA-binding transcription factor activity"/>
    <property type="evidence" value="ECO:0007669"/>
    <property type="project" value="TreeGrafter"/>
</dbReference>
<dbReference type="InterPro" id="IPR001387">
    <property type="entry name" value="Cro/C1-type_HTH"/>
</dbReference>
<evidence type="ECO:0000256" key="1">
    <source>
        <dbReference type="ARBA" id="ARBA00023125"/>
    </source>
</evidence>
<keyword evidence="1 3" id="KW-0238">DNA-binding</keyword>
<evidence type="ECO:0000259" key="2">
    <source>
        <dbReference type="PROSITE" id="PS50943"/>
    </source>
</evidence>
<sequence length="69" mass="7812">MNLRDRVALNIQDLRRARGLSQEELAHRANVSRGHMGKVENARFAASLDLLERIAKALKVDAAELFTKR</sequence>
<dbReference type="RefSeq" id="WP_092765206.1">
    <property type="nucleotide sequence ID" value="NZ_FNZQ01000009.1"/>
</dbReference>
<dbReference type="GO" id="GO:0005829">
    <property type="term" value="C:cytosol"/>
    <property type="evidence" value="ECO:0007669"/>
    <property type="project" value="TreeGrafter"/>
</dbReference>
<proteinExistence type="predicted"/>
<dbReference type="CDD" id="cd00093">
    <property type="entry name" value="HTH_XRE"/>
    <property type="match status" value="1"/>
</dbReference>
<dbReference type="STRING" id="188906.SAMN04488526_3497"/>
<protein>
    <submittedName>
        <fullName evidence="3">DNA-binding transcriptional regulator, XRE-family HTH domain</fullName>
    </submittedName>
</protein>
<gene>
    <name evidence="3" type="ORF">SAMN04488526_3497</name>
</gene>
<dbReference type="Pfam" id="PF01381">
    <property type="entry name" value="HTH_3"/>
    <property type="match status" value="1"/>
</dbReference>
<feature type="domain" description="HTH cro/C1-type" evidence="2">
    <location>
        <begin position="11"/>
        <end position="65"/>
    </location>
</feature>
<accession>A0A1H7SYI2</accession>
<dbReference type="PANTHER" id="PTHR46797">
    <property type="entry name" value="HTH-TYPE TRANSCRIPTIONAL REGULATOR"/>
    <property type="match status" value="1"/>
</dbReference>
<evidence type="ECO:0000313" key="3">
    <source>
        <dbReference type="EMBL" id="SEL77106.1"/>
    </source>
</evidence>
<dbReference type="EMBL" id="FNZQ01000009">
    <property type="protein sequence ID" value="SEL77106.1"/>
    <property type="molecule type" value="Genomic_DNA"/>
</dbReference>
<dbReference type="PROSITE" id="PS50943">
    <property type="entry name" value="HTH_CROC1"/>
    <property type="match status" value="1"/>
</dbReference>
<dbReference type="PANTHER" id="PTHR46797:SF1">
    <property type="entry name" value="METHYLPHOSPHONATE SYNTHASE"/>
    <property type="match status" value="1"/>
</dbReference>
<dbReference type="InterPro" id="IPR050807">
    <property type="entry name" value="TransReg_Diox_bact_type"/>
</dbReference>
<reference evidence="3 4" key="1">
    <citation type="submission" date="2016-10" db="EMBL/GenBank/DDBJ databases">
        <authorList>
            <person name="de Groot N.N."/>
        </authorList>
    </citation>
    <scope>NUCLEOTIDE SEQUENCE [LARGE SCALE GENOMIC DNA]</scope>
    <source>
        <strain evidence="3 4">DSM 14858</strain>
    </source>
</reference>
<organism evidence="3 4">
    <name type="scientific">Jannaschia helgolandensis</name>
    <dbReference type="NCBI Taxonomy" id="188906"/>
    <lineage>
        <taxon>Bacteria</taxon>
        <taxon>Pseudomonadati</taxon>
        <taxon>Pseudomonadota</taxon>
        <taxon>Alphaproteobacteria</taxon>
        <taxon>Rhodobacterales</taxon>
        <taxon>Roseobacteraceae</taxon>
        <taxon>Jannaschia</taxon>
    </lineage>
</organism>
<dbReference type="SMART" id="SM00530">
    <property type="entry name" value="HTH_XRE"/>
    <property type="match status" value="1"/>
</dbReference>
<keyword evidence="4" id="KW-1185">Reference proteome</keyword>